<feature type="non-terminal residue" evidence="2">
    <location>
        <position position="576"/>
    </location>
</feature>
<feature type="compositionally biased region" description="Low complexity" evidence="1">
    <location>
        <begin position="75"/>
        <end position="84"/>
    </location>
</feature>
<feature type="region of interest" description="Disordered" evidence="1">
    <location>
        <begin position="232"/>
        <end position="262"/>
    </location>
</feature>
<dbReference type="Proteomes" id="UP000002729">
    <property type="component" value="Unassembled WGS sequence"/>
</dbReference>
<evidence type="ECO:0000256" key="1">
    <source>
        <dbReference type="SAM" id="MobiDB-lite"/>
    </source>
</evidence>
<feature type="region of interest" description="Disordered" evidence="1">
    <location>
        <begin position="291"/>
        <end position="311"/>
    </location>
</feature>
<dbReference type="KEGG" id="aaf:AURANDRAFT_77902"/>
<name>F0YS25_AURAN</name>
<dbReference type="InParanoid" id="F0YS25"/>
<feature type="compositionally biased region" description="Low complexity" evidence="1">
    <location>
        <begin position="151"/>
        <end position="169"/>
    </location>
</feature>
<gene>
    <name evidence="2" type="primary">AMT9</name>
    <name evidence="2" type="ORF">AURANDRAFT_77902</name>
</gene>
<feature type="compositionally biased region" description="Basic and acidic residues" evidence="1">
    <location>
        <begin position="503"/>
        <end position="512"/>
    </location>
</feature>
<evidence type="ECO:0000313" key="3">
    <source>
        <dbReference type="Proteomes" id="UP000002729"/>
    </source>
</evidence>
<proteinExistence type="predicted"/>
<protein>
    <submittedName>
        <fullName evidence="2">Putative ammonium transporter</fullName>
    </submittedName>
</protein>
<feature type="compositionally biased region" description="Polar residues" evidence="1">
    <location>
        <begin position="13"/>
        <end position="31"/>
    </location>
</feature>
<dbReference type="EMBL" id="GL833826">
    <property type="protein sequence ID" value="EGB02084.1"/>
    <property type="molecule type" value="Genomic_DNA"/>
</dbReference>
<feature type="region of interest" description="Disordered" evidence="1">
    <location>
        <begin position="372"/>
        <end position="398"/>
    </location>
</feature>
<feature type="region of interest" description="Disordered" evidence="1">
    <location>
        <begin position="1"/>
        <end position="92"/>
    </location>
</feature>
<feature type="region of interest" description="Disordered" evidence="1">
    <location>
        <begin position="327"/>
        <end position="357"/>
    </location>
</feature>
<sequence length="576" mass="59294">MPADCADVPTAVHSATRNGFRSGGNVRSTSAMPEGPSMAPPTPAAARHATSAGSDGARPLQSCAAARTAMPAYQSRRWPTTSPRRPAPELSAQVTRLCARLTQSTDDSDASRSSAIFGMTMMMTLLVAFSRKDDAATTAKRSQRRPTDGNAASPSSAPARLSSALAASRARASTQGSSAASSAAVDDLGAVVRAVLVLALGDELLDLVGAPVSAVLGVVEARGLDLRGDAELAHGGERAEEEGHRRADPRHDDADAGEGGHEGARRLAAVEDARAVVLALAVVRHRVVVGRGEEGGGDDAPHAAGAVDGEGVDRVVDARLLDRGGRGDVDRARERADDDGARGRDDGAGRRDADEAREDAVVDVARVDVVEPDVADQGRREAAGRGAERRRDGDVGGGLGVAVDVERRAAVEAVPAHPEDEDAERLVDGLALGEIVGEALAGAHELGGDDGGDAAGHVDRARAREVDDAAAADEAARGRVVGVVVVGAARERAPGGEAAGAPHHVDDGRVDEAREDDGVDGVGRERRALRDRAGDDRAARAREVQPKNQEAKRPRGARVEDVLDEDVLGVLLGDGA</sequence>
<dbReference type="AlphaFoldDB" id="F0YS25"/>
<feature type="compositionally biased region" description="Basic and acidic residues" evidence="1">
    <location>
        <begin position="522"/>
        <end position="557"/>
    </location>
</feature>
<accession>F0YS25</accession>
<evidence type="ECO:0000313" key="2">
    <source>
        <dbReference type="EMBL" id="EGB02084.1"/>
    </source>
</evidence>
<feature type="region of interest" description="Disordered" evidence="1">
    <location>
        <begin position="136"/>
        <end position="169"/>
    </location>
</feature>
<keyword evidence="3" id="KW-1185">Reference proteome</keyword>
<dbReference type="GeneID" id="20229064"/>
<dbReference type="RefSeq" id="XP_009043217.1">
    <property type="nucleotide sequence ID" value="XM_009044969.1"/>
</dbReference>
<reference evidence="2 3" key="1">
    <citation type="journal article" date="2011" name="Proc. Natl. Acad. Sci. U.S.A.">
        <title>Niche of harmful alga Aureococcus anophagefferens revealed through ecogenomics.</title>
        <authorList>
            <person name="Gobler C.J."/>
            <person name="Berry D.L."/>
            <person name="Dyhrman S.T."/>
            <person name="Wilhelm S.W."/>
            <person name="Salamov A."/>
            <person name="Lobanov A.V."/>
            <person name="Zhang Y."/>
            <person name="Collier J.L."/>
            <person name="Wurch L.L."/>
            <person name="Kustka A.B."/>
            <person name="Dill B.D."/>
            <person name="Shah M."/>
            <person name="VerBerkmoes N.C."/>
            <person name="Kuo A."/>
            <person name="Terry A."/>
            <person name="Pangilinan J."/>
            <person name="Lindquist E.A."/>
            <person name="Lucas S."/>
            <person name="Paulsen I.T."/>
            <person name="Hattenrath-Lehmann T.K."/>
            <person name="Talmage S.C."/>
            <person name="Walker E.A."/>
            <person name="Koch F."/>
            <person name="Burson A.M."/>
            <person name="Marcoval M.A."/>
            <person name="Tang Y.Z."/>
            <person name="Lecleir G.R."/>
            <person name="Coyne K.J."/>
            <person name="Berg G.M."/>
            <person name="Bertrand E.M."/>
            <person name="Saito M.A."/>
            <person name="Gladyshev V.N."/>
            <person name="Grigoriev I.V."/>
        </authorList>
    </citation>
    <scope>NUCLEOTIDE SEQUENCE [LARGE SCALE GENOMIC DNA]</scope>
    <source>
        <strain evidence="3">CCMP 1984</strain>
    </source>
</reference>
<feature type="compositionally biased region" description="Basic and acidic residues" evidence="1">
    <location>
        <begin position="376"/>
        <end position="394"/>
    </location>
</feature>
<feature type="region of interest" description="Disordered" evidence="1">
    <location>
        <begin position="493"/>
        <end position="557"/>
    </location>
</feature>
<organism evidence="3">
    <name type="scientific">Aureococcus anophagefferens</name>
    <name type="common">Harmful bloom alga</name>
    <dbReference type="NCBI Taxonomy" id="44056"/>
    <lineage>
        <taxon>Eukaryota</taxon>
        <taxon>Sar</taxon>
        <taxon>Stramenopiles</taxon>
        <taxon>Ochrophyta</taxon>
        <taxon>Pelagophyceae</taxon>
        <taxon>Pelagomonadales</taxon>
        <taxon>Pelagomonadaceae</taxon>
        <taxon>Aureococcus</taxon>
    </lineage>
</organism>